<reference evidence="1" key="2">
    <citation type="journal article" date="2023" name="IMA Fungus">
        <title>Comparative genomic study of the Penicillium genus elucidates a diverse pangenome and 15 lateral gene transfer events.</title>
        <authorList>
            <person name="Petersen C."/>
            <person name="Sorensen T."/>
            <person name="Nielsen M.R."/>
            <person name="Sondergaard T.E."/>
            <person name="Sorensen J.L."/>
            <person name="Fitzpatrick D.A."/>
            <person name="Frisvad J.C."/>
            <person name="Nielsen K.L."/>
        </authorList>
    </citation>
    <scope>NUCLEOTIDE SEQUENCE</scope>
    <source>
        <strain evidence="1">IBT 35675</strain>
    </source>
</reference>
<evidence type="ECO:0000313" key="1">
    <source>
        <dbReference type="EMBL" id="KAJ5362166.1"/>
    </source>
</evidence>
<sequence>MPRYCPQELFLRECRDFKASLQIQASELESAPKPLSRRVVGDLAREMNRAFSQVDTIVRLANNMVKNDPGSTVIARNPNFWAKSSSRENARFENFFYSIQQTIHTILNLADQGAHLNKDGIIRDLQGIASTLETNLRL</sequence>
<protein>
    <submittedName>
        <fullName evidence="1">Uncharacterized protein</fullName>
    </submittedName>
</protein>
<proteinExistence type="predicted"/>
<dbReference type="EMBL" id="JAPZBR010000002">
    <property type="protein sequence ID" value="KAJ5362166.1"/>
    <property type="molecule type" value="Genomic_DNA"/>
</dbReference>
<name>A0A9W9RLH0_PENBR</name>
<keyword evidence="2" id="KW-1185">Reference proteome</keyword>
<dbReference type="AlphaFoldDB" id="A0A9W9RLH0"/>
<organism evidence="1 2">
    <name type="scientific">Penicillium brevicompactum</name>
    <dbReference type="NCBI Taxonomy" id="5074"/>
    <lineage>
        <taxon>Eukaryota</taxon>
        <taxon>Fungi</taxon>
        <taxon>Dikarya</taxon>
        <taxon>Ascomycota</taxon>
        <taxon>Pezizomycotina</taxon>
        <taxon>Eurotiomycetes</taxon>
        <taxon>Eurotiomycetidae</taxon>
        <taxon>Eurotiales</taxon>
        <taxon>Aspergillaceae</taxon>
        <taxon>Penicillium</taxon>
    </lineage>
</organism>
<comment type="caution">
    <text evidence="1">The sequence shown here is derived from an EMBL/GenBank/DDBJ whole genome shotgun (WGS) entry which is preliminary data.</text>
</comment>
<evidence type="ECO:0000313" key="2">
    <source>
        <dbReference type="Proteomes" id="UP001148299"/>
    </source>
</evidence>
<accession>A0A9W9RLH0</accession>
<gene>
    <name evidence="1" type="ORF">N7541_003010</name>
</gene>
<reference evidence="1" key="1">
    <citation type="submission" date="2022-12" db="EMBL/GenBank/DDBJ databases">
        <authorList>
            <person name="Petersen C."/>
        </authorList>
    </citation>
    <scope>NUCLEOTIDE SEQUENCE</scope>
    <source>
        <strain evidence="1">IBT 35675</strain>
    </source>
</reference>
<dbReference type="Proteomes" id="UP001148299">
    <property type="component" value="Unassembled WGS sequence"/>
</dbReference>